<keyword evidence="2" id="KW-1185">Reference proteome</keyword>
<dbReference type="EMBL" id="JABFUD020000025">
    <property type="protein sequence ID" value="KAI5059045.1"/>
    <property type="molecule type" value="Genomic_DNA"/>
</dbReference>
<dbReference type="Proteomes" id="UP000886520">
    <property type="component" value="Chromosome 25"/>
</dbReference>
<organism evidence="1 2">
    <name type="scientific">Adiantum capillus-veneris</name>
    <name type="common">Maidenhair fern</name>
    <dbReference type="NCBI Taxonomy" id="13818"/>
    <lineage>
        <taxon>Eukaryota</taxon>
        <taxon>Viridiplantae</taxon>
        <taxon>Streptophyta</taxon>
        <taxon>Embryophyta</taxon>
        <taxon>Tracheophyta</taxon>
        <taxon>Polypodiopsida</taxon>
        <taxon>Polypodiidae</taxon>
        <taxon>Polypodiales</taxon>
        <taxon>Pteridineae</taxon>
        <taxon>Pteridaceae</taxon>
        <taxon>Vittarioideae</taxon>
        <taxon>Adiantum</taxon>
    </lineage>
</organism>
<name>A0A9D4U0I5_ADICA</name>
<reference evidence="1" key="1">
    <citation type="submission" date="2021-01" db="EMBL/GenBank/DDBJ databases">
        <title>Adiantum capillus-veneris genome.</title>
        <authorList>
            <person name="Fang Y."/>
            <person name="Liao Q."/>
        </authorList>
    </citation>
    <scope>NUCLEOTIDE SEQUENCE</scope>
    <source>
        <strain evidence="1">H3</strain>
        <tissue evidence="1">Leaf</tissue>
    </source>
</reference>
<evidence type="ECO:0008006" key="3">
    <source>
        <dbReference type="Google" id="ProtNLM"/>
    </source>
</evidence>
<dbReference type="AlphaFoldDB" id="A0A9D4U0I5"/>
<accession>A0A9D4U0I5</accession>
<comment type="caution">
    <text evidence="1">The sequence shown here is derived from an EMBL/GenBank/DDBJ whole genome shotgun (WGS) entry which is preliminary data.</text>
</comment>
<dbReference type="SUPFAM" id="SSF50630">
    <property type="entry name" value="Acid proteases"/>
    <property type="match status" value="1"/>
</dbReference>
<gene>
    <name evidence="1" type="ORF">GOP47_0025364</name>
</gene>
<proteinExistence type="predicted"/>
<evidence type="ECO:0000313" key="2">
    <source>
        <dbReference type="Proteomes" id="UP000886520"/>
    </source>
</evidence>
<sequence length="175" mass="20164">MLEKLHVAERRQAGLEKIKKEAREETCLRLETEKLKRKQHRVLALSMNNNEGKDQFIEPFKIDTTIETTQASSVVRVFIDMGSDTSIMSYETWEAIGNPELQSMSFSCKSFNNTESTSIGTCYVKIHIQDAPINVANKQEAMERVVLGYYWMWSTKCVLDLSIHPEGKLYHSKRV</sequence>
<dbReference type="InterPro" id="IPR021109">
    <property type="entry name" value="Peptidase_aspartic_dom_sf"/>
</dbReference>
<evidence type="ECO:0000313" key="1">
    <source>
        <dbReference type="EMBL" id="KAI5059045.1"/>
    </source>
</evidence>
<dbReference type="Gene3D" id="2.40.70.10">
    <property type="entry name" value="Acid Proteases"/>
    <property type="match status" value="1"/>
</dbReference>
<protein>
    <recommendedName>
        <fullName evidence="3">Peptidase A2 domain-containing protein</fullName>
    </recommendedName>
</protein>